<dbReference type="GO" id="GO:0005975">
    <property type="term" value="P:carbohydrate metabolic process"/>
    <property type="evidence" value="ECO:0007669"/>
    <property type="project" value="InterPro"/>
</dbReference>
<dbReference type="SUPFAM" id="SSF49899">
    <property type="entry name" value="Concanavalin A-like lectins/glucanases"/>
    <property type="match status" value="1"/>
</dbReference>
<dbReference type="PROSITE" id="PS01034">
    <property type="entry name" value="GH16_1"/>
    <property type="match status" value="1"/>
</dbReference>
<keyword evidence="7" id="KW-1185">Reference proteome</keyword>
<sequence>MATAILPRKLLPIFYALWALLLLILVHSAEAQTILSSIDYSPQQVSISGSTVTIKMDRSGGARIRTPQQYAYDTFSAYIKCPAGDISGFVPAFYTSSLEGSGNQDEIDFEFLGKNPQAVQTNYYVNGQMVHRRQAYAHCEQ</sequence>
<gene>
    <name evidence="6" type="ORF">KFL_001100230</name>
</gene>
<feature type="active site" description="Proton donor" evidence="3">
    <location>
        <position position="110"/>
    </location>
</feature>
<dbReference type="PROSITE" id="PS51762">
    <property type="entry name" value="GH16_2"/>
    <property type="match status" value="1"/>
</dbReference>
<dbReference type="PRINTS" id="PR00737">
    <property type="entry name" value="GLHYDRLASE16"/>
</dbReference>
<keyword evidence="4" id="KW-0732">Signal</keyword>
<dbReference type="InterPro" id="IPR008263">
    <property type="entry name" value="GH16_AS"/>
</dbReference>
<dbReference type="GO" id="GO:0004553">
    <property type="term" value="F:hydrolase activity, hydrolyzing O-glycosyl compounds"/>
    <property type="evidence" value="ECO:0007669"/>
    <property type="project" value="InterPro"/>
</dbReference>
<reference evidence="6 7" key="1">
    <citation type="journal article" date="2014" name="Nat. Commun.">
        <title>Klebsormidium flaccidum genome reveals primary factors for plant terrestrial adaptation.</title>
        <authorList>
            <person name="Hori K."/>
            <person name="Maruyama F."/>
            <person name="Fujisawa T."/>
            <person name="Togashi T."/>
            <person name="Yamamoto N."/>
            <person name="Seo M."/>
            <person name="Sato S."/>
            <person name="Yamada T."/>
            <person name="Mori H."/>
            <person name="Tajima N."/>
            <person name="Moriyama T."/>
            <person name="Ikeuchi M."/>
            <person name="Watanabe M."/>
            <person name="Wada H."/>
            <person name="Kobayashi K."/>
            <person name="Saito M."/>
            <person name="Masuda T."/>
            <person name="Sasaki-Sekimoto Y."/>
            <person name="Mashiguchi K."/>
            <person name="Awai K."/>
            <person name="Shimojima M."/>
            <person name="Masuda S."/>
            <person name="Iwai M."/>
            <person name="Nobusawa T."/>
            <person name="Narise T."/>
            <person name="Kondo S."/>
            <person name="Saito H."/>
            <person name="Sato R."/>
            <person name="Murakawa M."/>
            <person name="Ihara Y."/>
            <person name="Oshima-Yamada Y."/>
            <person name="Ohtaka K."/>
            <person name="Satoh M."/>
            <person name="Sonobe K."/>
            <person name="Ishii M."/>
            <person name="Ohtani R."/>
            <person name="Kanamori-Sato M."/>
            <person name="Honoki R."/>
            <person name="Miyazaki D."/>
            <person name="Mochizuki H."/>
            <person name="Umetsu J."/>
            <person name="Higashi K."/>
            <person name="Shibata D."/>
            <person name="Kamiya Y."/>
            <person name="Sato N."/>
            <person name="Nakamura Y."/>
            <person name="Tabata S."/>
            <person name="Ida S."/>
            <person name="Kurokawa K."/>
            <person name="Ohta H."/>
        </authorList>
    </citation>
    <scope>NUCLEOTIDE SEQUENCE [LARGE SCALE GENOMIC DNA]</scope>
    <source>
        <strain evidence="6 7">NIES-2285</strain>
    </source>
</reference>
<accession>A0A1Y1HYY6</accession>
<evidence type="ECO:0000256" key="2">
    <source>
        <dbReference type="ARBA" id="ARBA00023295"/>
    </source>
</evidence>
<dbReference type="OMA" id="MEFICKN"/>
<keyword evidence="2" id="KW-0326">Glycosidase</keyword>
<evidence type="ECO:0000313" key="6">
    <source>
        <dbReference type="EMBL" id="GAQ82409.1"/>
    </source>
</evidence>
<evidence type="ECO:0000256" key="3">
    <source>
        <dbReference type="PIRSR" id="PIRSR608264-1"/>
    </source>
</evidence>
<keyword evidence="1 6" id="KW-0378">Hydrolase</keyword>
<proteinExistence type="predicted"/>
<evidence type="ECO:0000313" key="7">
    <source>
        <dbReference type="Proteomes" id="UP000054558"/>
    </source>
</evidence>
<dbReference type="InterPro" id="IPR044791">
    <property type="entry name" value="Beta-glucanase/XTH"/>
</dbReference>
<feature type="signal peptide" evidence="4">
    <location>
        <begin position="1"/>
        <end position="31"/>
    </location>
</feature>
<dbReference type="AlphaFoldDB" id="A0A1Y1HYY6"/>
<evidence type="ECO:0000256" key="4">
    <source>
        <dbReference type="SAM" id="SignalP"/>
    </source>
</evidence>
<dbReference type="Gene3D" id="2.60.120.200">
    <property type="match status" value="1"/>
</dbReference>
<dbReference type="InterPro" id="IPR013320">
    <property type="entry name" value="ConA-like_dom_sf"/>
</dbReference>
<feature type="chain" id="PRO_5012575768" evidence="4">
    <location>
        <begin position="32"/>
        <end position="141"/>
    </location>
</feature>
<evidence type="ECO:0000256" key="1">
    <source>
        <dbReference type="ARBA" id="ARBA00022801"/>
    </source>
</evidence>
<organism evidence="6 7">
    <name type="scientific">Klebsormidium nitens</name>
    <name type="common">Green alga</name>
    <name type="synonym">Ulothrix nitens</name>
    <dbReference type="NCBI Taxonomy" id="105231"/>
    <lineage>
        <taxon>Eukaryota</taxon>
        <taxon>Viridiplantae</taxon>
        <taxon>Streptophyta</taxon>
        <taxon>Klebsormidiophyceae</taxon>
        <taxon>Klebsormidiales</taxon>
        <taxon>Klebsormidiaceae</taxon>
        <taxon>Klebsormidium</taxon>
    </lineage>
</organism>
<dbReference type="OrthoDB" id="4781at2759"/>
<protein>
    <submittedName>
        <fullName evidence="6">Glycosyl hydrolases family 16</fullName>
    </submittedName>
</protein>
<dbReference type="Proteomes" id="UP000054558">
    <property type="component" value="Unassembled WGS sequence"/>
</dbReference>
<dbReference type="Pfam" id="PF00722">
    <property type="entry name" value="Glyco_hydro_16"/>
    <property type="match status" value="1"/>
</dbReference>
<feature type="domain" description="GH16" evidence="5">
    <location>
        <begin position="1"/>
        <end position="141"/>
    </location>
</feature>
<dbReference type="PANTHER" id="PTHR31062">
    <property type="entry name" value="XYLOGLUCAN ENDOTRANSGLUCOSYLASE/HYDROLASE PROTEIN 8-RELATED"/>
    <property type="match status" value="1"/>
</dbReference>
<dbReference type="InterPro" id="IPR000757">
    <property type="entry name" value="Beta-glucanase-like"/>
</dbReference>
<dbReference type="InterPro" id="IPR008264">
    <property type="entry name" value="Beta_glucanase"/>
</dbReference>
<name>A0A1Y1HYY6_KLENI</name>
<evidence type="ECO:0000259" key="5">
    <source>
        <dbReference type="PROSITE" id="PS51762"/>
    </source>
</evidence>
<dbReference type="EMBL" id="DF237059">
    <property type="protein sequence ID" value="GAQ82409.1"/>
    <property type="molecule type" value="Genomic_DNA"/>
</dbReference>
<feature type="active site" description="Nucleophile" evidence="3">
    <location>
        <position position="106"/>
    </location>
</feature>